<dbReference type="Proteomes" id="UP001215598">
    <property type="component" value="Unassembled WGS sequence"/>
</dbReference>
<evidence type="ECO:0000256" key="1">
    <source>
        <dbReference type="SAM" id="MobiDB-lite"/>
    </source>
</evidence>
<accession>A0AAD7NHT6</accession>
<evidence type="ECO:0000313" key="2">
    <source>
        <dbReference type="EMBL" id="KAJ7761040.1"/>
    </source>
</evidence>
<feature type="compositionally biased region" description="Low complexity" evidence="1">
    <location>
        <begin position="411"/>
        <end position="440"/>
    </location>
</feature>
<name>A0AAD7NHT6_9AGAR</name>
<proteinExistence type="predicted"/>
<protein>
    <submittedName>
        <fullName evidence="2">Uncharacterized protein</fullName>
    </submittedName>
</protein>
<feature type="region of interest" description="Disordered" evidence="1">
    <location>
        <begin position="411"/>
        <end position="463"/>
    </location>
</feature>
<dbReference type="AlphaFoldDB" id="A0AAD7NHT6"/>
<dbReference type="EMBL" id="JARKIB010000036">
    <property type="protein sequence ID" value="KAJ7761040.1"/>
    <property type="molecule type" value="Genomic_DNA"/>
</dbReference>
<keyword evidence="3" id="KW-1185">Reference proteome</keyword>
<reference evidence="2" key="1">
    <citation type="submission" date="2023-03" db="EMBL/GenBank/DDBJ databases">
        <title>Massive genome expansion in bonnet fungi (Mycena s.s.) driven by repeated elements and novel gene families across ecological guilds.</title>
        <authorList>
            <consortium name="Lawrence Berkeley National Laboratory"/>
            <person name="Harder C.B."/>
            <person name="Miyauchi S."/>
            <person name="Viragh M."/>
            <person name="Kuo A."/>
            <person name="Thoen E."/>
            <person name="Andreopoulos B."/>
            <person name="Lu D."/>
            <person name="Skrede I."/>
            <person name="Drula E."/>
            <person name="Henrissat B."/>
            <person name="Morin E."/>
            <person name="Kohler A."/>
            <person name="Barry K."/>
            <person name="LaButti K."/>
            <person name="Morin E."/>
            <person name="Salamov A."/>
            <person name="Lipzen A."/>
            <person name="Mereny Z."/>
            <person name="Hegedus B."/>
            <person name="Baldrian P."/>
            <person name="Stursova M."/>
            <person name="Weitz H."/>
            <person name="Taylor A."/>
            <person name="Grigoriev I.V."/>
            <person name="Nagy L.G."/>
            <person name="Martin F."/>
            <person name="Kauserud H."/>
        </authorList>
    </citation>
    <scope>NUCLEOTIDE SEQUENCE</scope>
    <source>
        <strain evidence="2">CBHHK182m</strain>
    </source>
</reference>
<evidence type="ECO:0000313" key="3">
    <source>
        <dbReference type="Proteomes" id="UP001215598"/>
    </source>
</evidence>
<gene>
    <name evidence="2" type="ORF">B0H16DRAFT_1719738</name>
</gene>
<sequence>MRRRAVFAVLVDPRCIPHAQPSYPTHVVVTPFPRPTFLQQPTPLSRGRSRSIVLTADSRNAEYQKMKDSLLDQATVSRGFARICSEVTEHSDQSLDVRAFVFEMGYKKGTRNFWREFDEWLRARLEETGQYWARYVDGIILADDRRVPPPPPMFHCGNYSLRLLLRQSPRTDLSPPPVSRAISSPSQQTSKIILARRIGARTRIVPHTTFPPPLPPRPFLLPVHQLPNFCNPFWSPAADIATSNTMELSPVDKAVGILLAYDPEPDTGGYLALKKIISDPQTLHQACDRIRLRVVKERHTPLDVLCTKLTQMHRGHLADPRVLEGKIAVMRAFVLESTGECEAAIYYFWQKYDRWLKALWEKEGEDWEGFVRRTIAADRQRVPPIFTICNYAPSALECPPSPAPIEFVFESSPTSSSSSSAGSSSPIFSPSSSSSPSVVDSNDDEDDVNPYQLTPVGADDVWG</sequence>
<organism evidence="2 3">
    <name type="scientific">Mycena metata</name>
    <dbReference type="NCBI Taxonomy" id="1033252"/>
    <lineage>
        <taxon>Eukaryota</taxon>
        <taxon>Fungi</taxon>
        <taxon>Dikarya</taxon>
        <taxon>Basidiomycota</taxon>
        <taxon>Agaricomycotina</taxon>
        <taxon>Agaricomycetes</taxon>
        <taxon>Agaricomycetidae</taxon>
        <taxon>Agaricales</taxon>
        <taxon>Marasmiineae</taxon>
        <taxon>Mycenaceae</taxon>
        <taxon>Mycena</taxon>
    </lineage>
</organism>
<comment type="caution">
    <text evidence="2">The sequence shown here is derived from an EMBL/GenBank/DDBJ whole genome shotgun (WGS) entry which is preliminary data.</text>
</comment>